<dbReference type="Pfam" id="PF07534">
    <property type="entry name" value="TLD"/>
    <property type="match status" value="1"/>
</dbReference>
<evidence type="ECO:0000259" key="2">
    <source>
        <dbReference type="PROSITE" id="PS51886"/>
    </source>
</evidence>
<dbReference type="GO" id="GO:0005737">
    <property type="term" value="C:cytoplasm"/>
    <property type="evidence" value="ECO:0007669"/>
    <property type="project" value="TreeGrafter"/>
</dbReference>
<name>A0A015JCR3_RHIIW</name>
<dbReference type="Gene3D" id="3.30.710.10">
    <property type="entry name" value="Potassium Channel Kv1.1, Chain A"/>
    <property type="match status" value="1"/>
</dbReference>
<feature type="domain" description="TLDc" evidence="2">
    <location>
        <begin position="288"/>
        <end position="460"/>
    </location>
</feature>
<evidence type="ECO:0008006" key="5">
    <source>
        <dbReference type="Google" id="ProtNLM"/>
    </source>
</evidence>
<dbReference type="SUPFAM" id="SSF54695">
    <property type="entry name" value="POZ domain"/>
    <property type="match status" value="1"/>
</dbReference>
<dbReference type="SMART" id="SM00225">
    <property type="entry name" value="BTB"/>
    <property type="match status" value="1"/>
</dbReference>
<dbReference type="OrthoDB" id="6408997at2759"/>
<keyword evidence="4" id="KW-1185">Reference proteome</keyword>
<dbReference type="Pfam" id="PF07707">
    <property type="entry name" value="BACK"/>
    <property type="match status" value="1"/>
</dbReference>
<comment type="caution">
    <text evidence="3">The sequence shown here is derived from an EMBL/GenBank/DDBJ whole genome shotgun (WGS) entry which is preliminary data.</text>
</comment>
<dbReference type="AlphaFoldDB" id="A0A015JCR3"/>
<protein>
    <recommendedName>
        <fullName evidence="5">Serine-enriched protein</fullName>
    </recommendedName>
</protein>
<dbReference type="EMBL" id="JEMT01022867">
    <property type="protein sequence ID" value="EXX64740.1"/>
    <property type="molecule type" value="Genomic_DNA"/>
</dbReference>
<dbReference type="PANTHER" id="PTHR46306">
    <property type="entry name" value="BTB/POZ DOMAIN-CONTAINING PROTEIN 9"/>
    <property type="match status" value="1"/>
</dbReference>
<dbReference type="InterPro" id="IPR000210">
    <property type="entry name" value="BTB/POZ_dom"/>
</dbReference>
<dbReference type="InterPro" id="IPR011705">
    <property type="entry name" value="BACK"/>
</dbReference>
<dbReference type="Pfam" id="PF00651">
    <property type="entry name" value="BTB"/>
    <property type="match status" value="1"/>
</dbReference>
<evidence type="ECO:0000259" key="1">
    <source>
        <dbReference type="PROSITE" id="PS50097"/>
    </source>
</evidence>
<sequence length="460" mass="54218">MALIFHSNLSKDLSKILNDSNDFNVIIQVGENQNIKEFRAHSVILGARSTYFKSALSTNWITKKNNMIIFNKPNITPTVLEMILKYIYTGELDLTEQKSEDILELLVASDEMLFEELFEHLQDYLINKREAWIKNNYVLVLNSIYNLVSCKELQWVCFDIICANVGNFIISKNFLSLNKDSLYRLFELENFHIQEIVAWDSLIEWGIKQMSKNNHEYNNKNYESLKNMLEDFIPFIKFTKITSEDFYHKVRPYKYVIPNDIYEEVIAYYFIEQPKLYSNITVPRIKSKIIKPKLANIIVNWIDEKDAETLRTKKDLLYKFNLIYRGSRDGIDNESFKNEWNDNKKTLVLIKVKQSKKIFGGYSSNRCTSTENSPMFYGNYYGNFIFSFENNEDTRYMKISRNLNSSKTIYDGDITGFNFCWDALFGQEQDLCTNNFYLGNVIEEIEIFTIISASLERLIF</sequence>
<dbReference type="HOGENOM" id="CLU_021542_0_1_1"/>
<dbReference type="PROSITE" id="PS51886">
    <property type="entry name" value="TLDC"/>
    <property type="match status" value="1"/>
</dbReference>
<reference evidence="3 4" key="1">
    <citation type="submission" date="2014-02" db="EMBL/GenBank/DDBJ databases">
        <title>Single nucleus genome sequencing reveals high similarity among nuclei of an endomycorrhizal fungus.</title>
        <authorList>
            <person name="Lin K."/>
            <person name="Geurts R."/>
            <person name="Zhang Z."/>
            <person name="Limpens E."/>
            <person name="Saunders D.G."/>
            <person name="Mu D."/>
            <person name="Pang E."/>
            <person name="Cao H."/>
            <person name="Cha H."/>
            <person name="Lin T."/>
            <person name="Zhou Q."/>
            <person name="Shang Y."/>
            <person name="Li Y."/>
            <person name="Ivanov S."/>
            <person name="Sharma T."/>
            <person name="Velzen R.V."/>
            <person name="Ruijter N.D."/>
            <person name="Aanen D.K."/>
            <person name="Win J."/>
            <person name="Kamoun S."/>
            <person name="Bisseling T."/>
            <person name="Huang S."/>
        </authorList>
    </citation>
    <scope>NUCLEOTIDE SEQUENCE [LARGE SCALE GENOMIC DNA]</scope>
    <source>
        <strain evidence="4">DAOM197198w</strain>
    </source>
</reference>
<dbReference type="InterPro" id="IPR011333">
    <property type="entry name" value="SKP1/BTB/POZ_sf"/>
</dbReference>
<dbReference type="PANTHER" id="PTHR46306:SF1">
    <property type="entry name" value="BTB_POZ DOMAIN-CONTAINING PROTEIN 9"/>
    <property type="match status" value="1"/>
</dbReference>
<organism evidence="3 4">
    <name type="scientific">Rhizophagus irregularis (strain DAOM 197198w)</name>
    <name type="common">Glomus intraradices</name>
    <dbReference type="NCBI Taxonomy" id="1432141"/>
    <lineage>
        <taxon>Eukaryota</taxon>
        <taxon>Fungi</taxon>
        <taxon>Fungi incertae sedis</taxon>
        <taxon>Mucoromycota</taxon>
        <taxon>Glomeromycotina</taxon>
        <taxon>Glomeromycetes</taxon>
        <taxon>Glomerales</taxon>
        <taxon>Glomeraceae</taxon>
        <taxon>Rhizophagus</taxon>
    </lineage>
</organism>
<dbReference type="InterPro" id="IPR006571">
    <property type="entry name" value="TLDc_dom"/>
</dbReference>
<accession>A0A015JCR3</accession>
<dbReference type="Proteomes" id="UP000022910">
    <property type="component" value="Unassembled WGS sequence"/>
</dbReference>
<dbReference type="CDD" id="cd18186">
    <property type="entry name" value="BTB_POZ_ZBTB_KLHL-like"/>
    <property type="match status" value="1"/>
</dbReference>
<dbReference type="PROSITE" id="PS50097">
    <property type="entry name" value="BTB"/>
    <property type="match status" value="1"/>
</dbReference>
<dbReference type="InterPro" id="IPR052407">
    <property type="entry name" value="BTB_POZ_domain_cont_9"/>
</dbReference>
<evidence type="ECO:0000313" key="3">
    <source>
        <dbReference type="EMBL" id="EXX64740.1"/>
    </source>
</evidence>
<evidence type="ECO:0000313" key="4">
    <source>
        <dbReference type="Proteomes" id="UP000022910"/>
    </source>
</evidence>
<feature type="domain" description="BTB" evidence="1">
    <location>
        <begin position="23"/>
        <end position="96"/>
    </location>
</feature>
<dbReference type="SMR" id="A0A015JCR3"/>
<proteinExistence type="predicted"/>
<gene>
    <name evidence="3" type="ORF">RirG_139920</name>
</gene>